<dbReference type="Proteomes" id="UP001596084">
    <property type="component" value="Unassembled WGS sequence"/>
</dbReference>
<accession>A0ABW0Q5N3</accession>
<dbReference type="RefSeq" id="WP_068833848.1">
    <property type="nucleotide sequence ID" value="NZ_JBHSMX010000008.1"/>
</dbReference>
<organism evidence="1 2">
    <name type="scientific">Polaromonas jejuensis</name>
    <dbReference type="NCBI Taxonomy" id="457502"/>
    <lineage>
        <taxon>Bacteria</taxon>
        <taxon>Pseudomonadati</taxon>
        <taxon>Pseudomonadota</taxon>
        <taxon>Betaproteobacteria</taxon>
        <taxon>Burkholderiales</taxon>
        <taxon>Comamonadaceae</taxon>
        <taxon>Polaromonas</taxon>
    </lineage>
</organism>
<comment type="caution">
    <text evidence="1">The sequence shown here is derived from an EMBL/GenBank/DDBJ whole genome shotgun (WGS) entry which is preliminary data.</text>
</comment>
<gene>
    <name evidence="1" type="ORF">ACFPP7_03775</name>
</gene>
<evidence type="ECO:0000313" key="2">
    <source>
        <dbReference type="Proteomes" id="UP001596084"/>
    </source>
</evidence>
<name>A0ABW0Q5N3_9BURK</name>
<keyword evidence="2" id="KW-1185">Reference proteome</keyword>
<protein>
    <submittedName>
        <fullName evidence="1">Uncharacterized protein</fullName>
    </submittedName>
</protein>
<dbReference type="EMBL" id="JBHSMX010000008">
    <property type="protein sequence ID" value="MFC5520035.1"/>
    <property type="molecule type" value="Genomic_DNA"/>
</dbReference>
<reference evidence="2" key="1">
    <citation type="journal article" date="2019" name="Int. J. Syst. Evol. Microbiol.">
        <title>The Global Catalogue of Microorganisms (GCM) 10K type strain sequencing project: providing services to taxonomists for standard genome sequencing and annotation.</title>
        <authorList>
            <consortium name="The Broad Institute Genomics Platform"/>
            <consortium name="The Broad Institute Genome Sequencing Center for Infectious Disease"/>
            <person name="Wu L."/>
            <person name="Ma J."/>
        </authorList>
    </citation>
    <scope>NUCLEOTIDE SEQUENCE [LARGE SCALE GENOMIC DNA]</scope>
    <source>
        <strain evidence="2">CGMCC 4.7277</strain>
    </source>
</reference>
<evidence type="ECO:0000313" key="1">
    <source>
        <dbReference type="EMBL" id="MFC5520035.1"/>
    </source>
</evidence>
<sequence>MSITQTASHGQDTAIQADLYMSFELRDKKWQLTLSDGRRGPSRYTVDAVKRVRVQNGEKDDDE</sequence>
<proteinExistence type="predicted"/>